<protein>
    <submittedName>
        <fullName evidence="1">Uncharacterized protein</fullName>
    </submittedName>
</protein>
<accession>A0ABU5NDL7</accession>
<evidence type="ECO:0000313" key="1">
    <source>
        <dbReference type="EMBL" id="MEA0971282.1"/>
    </source>
</evidence>
<name>A0ABU5NDL7_9RICK</name>
<reference evidence="1 2" key="1">
    <citation type="submission" date="2023-03" db="EMBL/GenBank/DDBJ databases">
        <title>Host association and intracellularity evolved multiple times independently in the Rickettsiales.</title>
        <authorList>
            <person name="Castelli M."/>
            <person name="Nardi T."/>
            <person name="Gammuto L."/>
            <person name="Bellinzona G."/>
            <person name="Sabaneyeva E."/>
            <person name="Potekhin A."/>
            <person name="Serra V."/>
            <person name="Petroni G."/>
            <person name="Sassera D."/>
        </authorList>
    </citation>
    <scope>NUCLEOTIDE SEQUENCE [LARGE SCALE GENOMIC DNA]</scope>
    <source>
        <strain evidence="1 2">Sr 2-6</strain>
    </source>
</reference>
<dbReference type="EMBL" id="JARJFB010000107">
    <property type="protein sequence ID" value="MEA0971282.1"/>
    <property type="molecule type" value="Genomic_DNA"/>
</dbReference>
<sequence>MTSYYNEIMLELSDYARELSLGYIDSWGHEEKTREAAFAKRIISTFYKYRSHLALMSKMHRRDLEDCIQTHKNKYLSLFESNNFSKSEIAQYLSEIKEIIFSIKTHAQGENLERKEVDIVSQLVYKITHNAQVLFAEQSHNQLAKDTILASAIVYQIKSLDSDNQNKLLDRLLLIKEIWNIENAEEGEKETIKYKFYQNLASFIDTNFIDNIESAFDQIISFFVIKSSVLEQLTDLQLIHLYDRLKNSEQINKLSPQLLDTIHTESQYRYSYNRLGDSGYELLSRFQNLDALTHQIEGFEFATVELHLLHNTNFLSQYLQLLLKQADNIRAFGLAKNDNLLAIIKKIDTKIRHLSVQEQQTIKSALTSFRGKLGNALEGHIQKRFVELDKYTINSLTTRYRLLLENMLHLFEDDALGRKFLREGFVTKLASSFYFPNLSNSVDKIRKMAEDKKEVRAQLLELNLSDIFLHPGVLNKITSLDFKKVALNPEIKSPSDFVHALVKHIISVCSAFQLEILYKPLLGLEDLTPLQIYLREEVAKEVRQRTSVAKMMYSIVSGRKKEYDRLGRIKRKEQEGGLSKTSIDSKL</sequence>
<keyword evidence="2" id="KW-1185">Reference proteome</keyword>
<proteinExistence type="predicted"/>
<dbReference type="RefSeq" id="WP_322777184.1">
    <property type="nucleotide sequence ID" value="NZ_JARJFB010000107.1"/>
</dbReference>
<organism evidence="1 2">
    <name type="scientific">Candidatus Megaera venefica</name>
    <dbReference type="NCBI Taxonomy" id="2055910"/>
    <lineage>
        <taxon>Bacteria</taxon>
        <taxon>Pseudomonadati</taxon>
        <taxon>Pseudomonadota</taxon>
        <taxon>Alphaproteobacteria</taxon>
        <taxon>Rickettsiales</taxon>
        <taxon>Rickettsiaceae</taxon>
        <taxon>Candidatus Megaera</taxon>
    </lineage>
</organism>
<comment type="caution">
    <text evidence="1">The sequence shown here is derived from an EMBL/GenBank/DDBJ whole genome shotgun (WGS) entry which is preliminary data.</text>
</comment>
<evidence type="ECO:0000313" key="2">
    <source>
        <dbReference type="Proteomes" id="UP001291687"/>
    </source>
</evidence>
<gene>
    <name evidence="1" type="ORF">Megvenef_01257</name>
</gene>
<dbReference type="Proteomes" id="UP001291687">
    <property type="component" value="Unassembled WGS sequence"/>
</dbReference>